<dbReference type="SUPFAM" id="SSF55347">
    <property type="entry name" value="Glyceraldehyde-3-phosphate dehydrogenase-like, C-terminal domain"/>
    <property type="match status" value="1"/>
</dbReference>
<dbReference type="SMART" id="SM00846">
    <property type="entry name" value="Gp_dh_N"/>
    <property type="match status" value="1"/>
</dbReference>
<dbReference type="GO" id="GO:0016620">
    <property type="term" value="F:oxidoreductase activity, acting on the aldehyde or oxo group of donors, NAD or NADP as acceptor"/>
    <property type="evidence" value="ECO:0007669"/>
    <property type="project" value="InterPro"/>
</dbReference>
<dbReference type="Pfam" id="PF02800">
    <property type="entry name" value="Gp_dh_C"/>
    <property type="match status" value="1"/>
</dbReference>
<evidence type="ECO:0000259" key="3">
    <source>
        <dbReference type="SMART" id="SM00846"/>
    </source>
</evidence>
<dbReference type="RefSeq" id="WP_073038483.1">
    <property type="nucleotide sequence ID" value="NZ_FQVB01000013.1"/>
</dbReference>
<dbReference type="EMBL" id="FQVB01000013">
    <property type="protein sequence ID" value="SHF24746.1"/>
    <property type="molecule type" value="Genomic_DNA"/>
</dbReference>
<dbReference type="Gene3D" id="3.40.50.720">
    <property type="entry name" value="NAD(P)-binding Rossmann-like Domain"/>
    <property type="match status" value="1"/>
</dbReference>
<keyword evidence="1" id="KW-0560">Oxidoreductase</keyword>
<dbReference type="InterPro" id="IPR020828">
    <property type="entry name" value="GlycerAld_3-P_DH_NAD(P)-bd"/>
</dbReference>
<dbReference type="Pfam" id="PF00044">
    <property type="entry name" value="Gp_dh_N"/>
    <property type="match status" value="1"/>
</dbReference>
<accession>A0A1M5A474</accession>
<dbReference type="InterPro" id="IPR020829">
    <property type="entry name" value="GlycerAld_3-P_DH_cat"/>
</dbReference>
<gene>
    <name evidence="4" type="ORF">SAMN02745206_01619</name>
</gene>
<sequence length="441" mass="48704">MGGEDKMVPQKLGINGLGRIAKLSIWHHVERRYFSELVVNIGREVGRSLEDIARFIEKDSTYGRLHHYLYGCRAQRVIEEISEPEGSMRINGVKVTFLRQHRNPAHIGWKDHGVDLVVDATGAFLDPTVPAEDPKGSVRGHLAAGAKKVIVSAPFKIKDKSKETPPDAVTTVMGINDTDFDPKRHTIVSNASCTTTCLAYMVKPLLDYFGPLRILSASMATVHAATPSQQVLDRSPKAKATDLRKNRSVFNNIILTTTGAAKALGLVIPEMKQIGFIAESVRVPVTTGSLIILVVLIQDESLRNPINRDLINDIYRKAQDHFPEGYLLYTEEQNVSSDIIGLPRAAAVIEGHETHTRTAAVRFDLNHVLNVCATLSSEEGGSFDVDQALRKVDETLSSSQKERIIQIPVTQAVIYGWYDNELGSYTNMLGDRTVSIAKMLL</sequence>
<dbReference type="InterPro" id="IPR020831">
    <property type="entry name" value="GlycerAld/Erythrose_P_DH"/>
</dbReference>
<dbReference type="PRINTS" id="PR00078">
    <property type="entry name" value="G3PDHDRGNASE"/>
</dbReference>
<reference evidence="5" key="1">
    <citation type="submission" date="2016-11" db="EMBL/GenBank/DDBJ databases">
        <authorList>
            <person name="Varghese N."/>
            <person name="Submissions S."/>
        </authorList>
    </citation>
    <scope>NUCLEOTIDE SEQUENCE [LARGE SCALE GENOMIC DNA]</scope>
    <source>
        <strain evidence="5">DSM 9756</strain>
    </source>
</reference>
<name>A0A1M5A474_9BACT</name>
<keyword evidence="5" id="KW-1185">Reference proteome</keyword>
<organism evidence="4 5">
    <name type="scientific">Desulfacinum infernum DSM 9756</name>
    <dbReference type="NCBI Taxonomy" id="1121391"/>
    <lineage>
        <taxon>Bacteria</taxon>
        <taxon>Pseudomonadati</taxon>
        <taxon>Thermodesulfobacteriota</taxon>
        <taxon>Syntrophobacteria</taxon>
        <taxon>Syntrophobacterales</taxon>
        <taxon>Syntrophobacteraceae</taxon>
        <taxon>Desulfacinum</taxon>
    </lineage>
</organism>
<evidence type="ECO:0000256" key="2">
    <source>
        <dbReference type="RuleBase" id="RU000397"/>
    </source>
</evidence>
<dbReference type="OrthoDB" id="9803304at2"/>
<dbReference type="Gene3D" id="3.30.360.10">
    <property type="entry name" value="Dihydrodipicolinate Reductase, domain 2"/>
    <property type="match status" value="1"/>
</dbReference>
<dbReference type="InterPro" id="IPR020830">
    <property type="entry name" value="GlycerAld_3-P_DH_AS"/>
</dbReference>
<dbReference type="GO" id="GO:0051287">
    <property type="term" value="F:NAD binding"/>
    <property type="evidence" value="ECO:0007669"/>
    <property type="project" value="InterPro"/>
</dbReference>
<evidence type="ECO:0000313" key="5">
    <source>
        <dbReference type="Proteomes" id="UP000184076"/>
    </source>
</evidence>
<evidence type="ECO:0000256" key="1">
    <source>
        <dbReference type="ARBA" id="ARBA00023002"/>
    </source>
</evidence>
<proteinExistence type="inferred from homology"/>
<evidence type="ECO:0000313" key="4">
    <source>
        <dbReference type="EMBL" id="SHF24746.1"/>
    </source>
</evidence>
<dbReference type="InterPro" id="IPR036291">
    <property type="entry name" value="NAD(P)-bd_dom_sf"/>
</dbReference>
<protein>
    <submittedName>
        <fullName evidence="4">Glyceraldehyde 3-phosphate dehydrogenase</fullName>
    </submittedName>
</protein>
<dbReference type="SUPFAM" id="SSF51735">
    <property type="entry name" value="NAD(P)-binding Rossmann-fold domains"/>
    <property type="match status" value="1"/>
</dbReference>
<dbReference type="AlphaFoldDB" id="A0A1M5A474"/>
<comment type="similarity">
    <text evidence="2">Belongs to the glyceraldehyde-3-phosphate dehydrogenase family.</text>
</comment>
<dbReference type="Proteomes" id="UP000184076">
    <property type="component" value="Unassembled WGS sequence"/>
</dbReference>
<dbReference type="PANTHER" id="PTHR43148">
    <property type="entry name" value="GLYCERALDEHYDE-3-PHOSPHATE DEHYDROGENASE 2"/>
    <property type="match status" value="1"/>
</dbReference>
<dbReference type="PROSITE" id="PS00071">
    <property type="entry name" value="GAPDH"/>
    <property type="match status" value="1"/>
</dbReference>
<feature type="domain" description="Glyceraldehyde 3-phosphate dehydrogenase NAD(P) binding" evidence="3">
    <location>
        <begin position="10"/>
        <end position="193"/>
    </location>
</feature>
<dbReference type="STRING" id="1121391.SAMN02745206_01619"/>